<dbReference type="AlphaFoldDB" id="A0A365U5V0"/>
<organism evidence="1 2">
    <name type="scientific">Rhodosalinus halophilus</name>
    <dbReference type="NCBI Taxonomy" id="2259333"/>
    <lineage>
        <taxon>Bacteria</taxon>
        <taxon>Pseudomonadati</taxon>
        <taxon>Pseudomonadota</taxon>
        <taxon>Alphaproteobacteria</taxon>
        <taxon>Rhodobacterales</taxon>
        <taxon>Paracoccaceae</taxon>
        <taxon>Rhodosalinus</taxon>
    </lineage>
</organism>
<gene>
    <name evidence="1" type="ORF">DRV85_15345</name>
</gene>
<protein>
    <submittedName>
        <fullName evidence="1">Uncharacterized protein</fullName>
    </submittedName>
</protein>
<dbReference type="RefSeq" id="WP_113290357.1">
    <property type="nucleotide sequence ID" value="NZ_QNTQ01000015.1"/>
</dbReference>
<keyword evidence="2" id="KW-1185">Reference proteome</keyword>
<evidence type="ECO:0000313" key="2">
    <source>
        <dbReference type="Proteomes" id="UP000253370"/>
    </source>
</evidence>
<accession>A0A365U5V0</accession>
<proteinExistence type="predicted"/>
<dbReference type="OrthoDB" id="7845998at2"/>
<name>A0A365U5V0_9RHOB</name>
<reference evidence="1 2" key="1">
    <citation type="submission" date="2018-07" db="EMBL/GenBank/DDBJ databases">
        <title>Rhodosalinus sp. strain E84T genomic sequence and assembly.</title>
        <authorList>
            <person name="Liu Z.-W."/>
            <person name="Lu D.-C."/>
        </authorList>
    </citation>
    <scope>NUCLEOTIDE SEQUENCE [LARGE SCALE GENOMIC DNA]</scope>
    <source>
        <strain evidence="1 2">E84</strain>
    </source>
</reference>
<dbReference type="EMBL" id="QNTQ01000015">
    <property type="protein sequence ID" value="RBI83714.1"/>
    <property type="molecule type" value="Genomic_DNA"/>
</dbReference>
<sequence>METVRDILESPRDTDFRKIEKALAAQDDRCEEAEVALSALILRRRTQGRNGLFDAFTNADCVQRIDVLATHLEELGAGEAAAAIRQVQQKLPAQEALTPGVILELFDENPELYRLVQELDDAFGEIDAAIESFLLDCPEQVLDAETEGTKGWPLARLRGLFS</sequence>
<dbReference type="Proteomes" id="UP000253370">
    <property type="component" value="Unassembled WGS sequence"/>
</dbReference>
<evidence type="ECO:0000313" key="1">
    <source>
        <dbReference type="EMBL" id="RBI83714.1"/>
    </source>
</evidence>
<comment type="caution">
    <text evidence="1">The sequence shown here is derived from an EMBL/GenBank/DDBJ whole genome shotgun (WGS) entry which is preliminary data.</text>
</comment>